<accession>A0A1N7IPN3</accession>
<dbReference type="Pfam" id="PF00448">
    <property type="entry name" value="SRP54"/>
    <property type="match status" value="1"/>
</dbReference>
<proteinExistence type="inferred from homology"/>
<dbReference type="GO" id="GO:0005525">
    <property type="term" value="F:GTP binding"/>
    <property type="evidence" value="ECO:0007669"/>
    <property type="project" value="UniProtKB-KW"/>
</dbReference>
<dbReference type="PANTHER" id="PTHR43134">
    <property type="entry name" value="SIGNAL RECOGNITION PARTICLE RECEPTOR SUBUNIT ALPHA"/>
    <property type="match status" value="1"/>
</dbReference>
<dbReference type="InterPro" id="IPR003593">
    <property type="entry name" value="AAA+_ATPase"/>
</dbReference>
<dbReference type="Gene3D" id="3.40.50.300">
    <property type="entry name" value="P-loop containing nucleotide triphosphate hydrolases"/>
    <property type="match status" value="1"/>
</dbReference>
<evidence type="ECO:0000256" key="3">
    <source>
        <dbReference type="ARBA" id="ARBA00022741"/>
    </source>
</evidence>
<evidence type="ECO:0000256" key="5">
    <source>
        <dbReference type="ARBA" id="ARBA00023136"/>
    </source>
</evidence>
<feature type="domain" description="AAA+ ATPase" evidence="7">
    <location>
        <begin position="122"/>
        <end position="262"/>
    </location>
</feature>
<feature type="compositionally biased region" description="Basic and acidic residues" evidence="6">
    <location>
        <begin position="399"/>
        <end position="411"/>
    </location>
</feature>
<organism evidence="9 10">
    <name type="scientific">Insolitispirillum peregrinum</name>
    <dbReference type="NCBI Taxonomy" id="80876"/>
    <lineage>
        <taxon>Bacteria</taxon>
        <taxon>Pseudomonadati</taxon>
        <taxon>Pseudomonadota</taxon>
        <taxon>Alphaproteobacteria</taxon>
        <taxon>Rhodospirillales</taxon>
        <taxon>Novispirillaceae</taxon>
        <taxon>Insolitispirillum</taxon>
    </lineage>
</organism>
<feature type="region of interest" description="Disordered" evidence="6">
    <location>
        <begin position="388"/>
        <end position="411"/>
    </location>
</feature>
<dbReference type="EMBL" id="FTOA01000001">
    <property type="protein sequence ID" value="SIS39033.1"/>
    <property type="molecule type" value="Genomic_DNA"/>
</dbReference>
<evidence type="ECO:0000256" key="6">
    <source>
        <dbReference type="SAM" id="MobiDB-lite"/>
    </source>
</evidence>
<dbReference type="SUPFAM" id="SSF52540">
    <property type="entry name" value="P-loop containing nucleoside triphosphate hydrolases"/>
    <property type="match status" value="1"/>
</dbReference>
<dbReference type="PANTHER" id="PTHR43134:SF3">
    <property type="entry name" value="FLAGELLAR BIOSYNTHESIS PROTEIN FLHF"/>
    <property type="match status" value="1"/>
</dbReference>
<dbReference type="GO" id="GO:0003924">
    <property type="term" value="F:GTPase activity"/>
    <property type="evidence" value="ECO:0007669"/>
    <property type="project" value="TreeGrafter"/>
</dbReference>
<evidence type="ECO:0000313" key="9">
    <source>
        <dbReference type="EMBL" id="SIS39033.1"/>
    </source>
</evidence>
<keyword evidence="3" id="KW-0547">Nucleotide-binding</keyword>
<sequence length="411" mass="44644">MRLKCYSAPSMAEAMADVRRELGEDAIIVSTQRAVGGQGVRITAALEETASDDEVHIALSGGVPSPVLDHIREQLIYHGLPPRLIERLVNAARRVGTEDPTMACAGALDELFAFAPLPERQAPRPFMMVGPPGSGKTIAVAKLAARGRLNGRSVGVISADTVRAGALEQLSAFTNILNVDLRKARGAHALAQLLYEDINRHDLVFIDTPGLNPFLPGDIEYLANLIAEVDVEPVLVMAAGGDPVEAAEMAEAFAQVGATRLLATRLDMTRRLGAILAAADAAQFMFSEVSINPHIANGLCQINPVSMARLLIPPDERFTPPPGRETIIEEWPSDGDSGYGTETFPSGHEPEVDFDHLDDTAYGHGEQEEFLSTMKSFTQHAEQRPAFTYYDEFDDDGEAVDRHDQRNEVRR</sequence>
<dbReference type="GO" id="GO:0006614">
    <property type="term" value="P:SRP-dependent cotranslational protein targeting to membrane"/>
    <property type="evidence" value="ECO:0007669"/>
    <property type="project" value="InterPro"/>
</dbReference>
<comment type="similarity">
    <text evidence="2">Belongs to the GTP-binding SRP family.</text>
</comment>
<keyword evidence="5" id="KW-0472">Membrane</keyword>
<dbReference type="Proteomes" id="UP000185678">
    <property type="component" value="Unassembled WGS sequence"/>
</dbReference>
<keyword evidence="9" id="KW-0969">Cilium</keyword>
<dbReference type="RefSeq" id="WP_084194512.1">
    <property type="nucleotide sequence ID" value="NZ_FTOA01000001.1"/>
</dbReference>
<dbReference type="InterPro" id="IPR027417">
    <property type="entry name" value="P-loop_NTPase"/>
</dbReference>
<evidence type="ECO:0000259" key="7">
    <source>
        <dbReference type="SMART" id="SM00382"/>
    </source>
</evidence>
<dbReference type="InterPro" id="IPR000897">
    <property type="entry name" value="SRP54_GTPase_dom"/>
</dbReference>
<gene>
    <name evidence="9" type="ORF">SAMN05421779_101445</name>
</gene>
<evidence type="ECO:0000256" key="4">
    <source>
        <dbReference type="ARBA" id="ARBA00023134"/>
    </source>
</evidence>
<dbReference type="GO" id="GO:0005886">
    <property type="term" value="C:plasma membrane"/>
    <property type="evidence" value="ECO:0007669"/>
    <property type="project" value="UniProtKB-SubCell"/>
</dbReference>
<reference evidence="9 10" key="1">
    <citation type="submission" date="2017-01" db="EMBL/GenBank/DDBJ databases">
        <authorList>
            <person name="Mah S.A."/>
            <person name="Swanson W.J."/>
            <person name="Moy G.W."/>
            <person name="Vacquier V.D."/>
        </authorList>
    </citation>
    <scope>NUCLEOTIDE SEQUENCE [LARGE SCALE GENOMIC DNA]</scope>
    <source>
        <strain evidence="9 10">DSM 11589</strain>
    </source>
</reference>
<comment type="subcellular location">
    <subcellularLocation>
        <location evidence="1">Cell inner membrane</location>
        <topology evidence="1">Peripheral membrane protein</topology>
        <orientation evidence="1">Cytoplasmic side</orientation>
    </subcellularLocation>
</comment>
<evidence type="ECO:0000256" key="1">
    <source>
        <dbReference type="ARBA" id="ARBA00004515"/>
    </source>
</evidence>
<protein>
    <submittedName>
        <fullName evidence="9">Flagellar biosynthesis protein FlhF</fullName>
    </submittedName>
</protein>
<keyword evidence="10" id="KW-1185">Reference proteome</keyword>
<keyword evidence="9" id="KW-0282">Flagellum</keyword>
<evidence type="ECO:0000259" key="8">
    <source>
        <dbReference type="SMART" id="SM00962"/>
    </source>
</evidence>
<feature type="region of interest" description="Disordered" evidence="6">
    <location>
        <begin position="329"/>
        <end position="348"/>
    </location>
</feature>
<evidence type="ECO:0000256" key="2">
    <source>
        <dbReference type="ARBA" id="ARBA00008531"/>
    </source>
</evidence>
<name>A0A1N7IPN3_9PROT</name>
<dbReference type="GO" id="GO:0005047">
    <property type="term" value="F:signal recognition particle binding"/>
    <property type="evidence" value="ECO:0007669"/>
    <property type="project" value="TreeGrafter"/>
</dbReference>
<keyword evidence="4" id="KW-0342">GTP-binding</keyword>
<evidence type="ECO:0000313" key="10">
    <source>
        <dbReference type="Proteomes" id="UP000185678"/>
    </source>
</evidence>
<dbReference type="STRING" id="80876.SAMN05421779_101445"/>
<dbReference type="SMART" id="SM00962">
    <property type="entry name" value="SRP54"/>
    <property type="match status" value="1"/>
</dbReference>
<feature type="domain" description="SRP54-type proteins GTP-binding" evidence="8">
    <location>
        <begin position="123"/>
        <end position="313"/>
    </location>
</feature>
<dbReference type="AlphaFoldDB" id="A0A1N7IPN3"/>
<dbReference type="SMART" id="SM00382">
    <property type="entry name" value="AAA"/>
    <property type="match status" value="1"/>
</dbReference>
<dbReference type="OrthoDB" id="9778554at2"/>
<keyword evidence="9" id="KW-0966">Cell projection</keyword>